<dbReference type="EMBL" id="CP013254">
    <property type="protein sequence ID" value="ALU40651.1"/>
    <property type="molecule type" value="Genomic_DNA"/>
</dbReference>
<dbReference type="InterPro" id="IPR058193">
    <property type="entry name" value="VanY/YodJ_core_dom"/>
</dbReference>
<evidence type="ECO:0000259" key="3">
    <source>
        <dbReference type="Pfam" id="PF02557"/>
    </source>
</evidence>
<accession>A0A0U3GC22</accession>
<organism evidence="4 6">
    <name type="scientific">Kocuria flava</name>
    <dbReference type="NCBI Taxonomy" id="446860"/>
    <lineage>
        <taxon>Bacteria</taxon>
        <taxon>Bacillati</taxon>
        <taxon>Actinomycetota</taxon>
        <taxon>Actinomycetes</taxon>
        <taxon>Micrococcales</taxon>
        <taxon>Micrococcaceae</taxon>
        <taxon>Kocuria</taxon>
    </lineage>
</organism>
<dbReference type="GO" id="GO:0008233">
    <property type="term" value="F:peptidase activity"/>
    <property type="evidence" value="ECO:0007669"/>
    <property type="project" value="InterPro"/>
</dbReference>
<dbReference type="CDD" id="cd14852">
    <property type="entry name" value="LD-carboxypeptidase"/>
    <property type="match status" value="1"/>
</dbReference>
<dbReference type="PANTHER" id="PTHR34385">
    <property type="entry name" value="D-ALANYL-D-ALANINE CARBOXYPEPTIDASE"/>
    <property type="match status" value="1"/>
</dbReference>
<evidence type="ECO:0000256" key="1">
    <source>
        <dbReference type="SAM" id="MobiDB-lite"/>
    </source>
</evidence>
<evidence type="ECO:0000256" key="2">
    <source>
        <dbReference type="SAM" id="SignalP"/>
    </source>
</evidence>
<name>A0A0U3GC22_9MICC</name>
<keyword evidence="7" id="KW-1185">Reference proteome</keyword>
<reference evidence="4 6" key="1">
    <citation type="submission" date="2015-11" db="EMBL/GenBank/DDBJ databases">
        <title>Complete Genome Sequence of Kocuria flava strain HO-9041.</title>
        <authorList>
            <person name="Zhou M."/>
            <person name="Dai J."/>
        </authorList>
    </citation>
    <scope>NUCLEOTIDE SEQUENCE [LARGE SCALE GENOMIC DNA]</scope>
    <source>
        <strain evidence="4 6">HO-9041</strain>
    </source>
</reference>
<dbReference type="Gene3D" id="3.30.1380.10">
    <property type="match status" value="1"/>
</dbReference>
<dbReference type="InterPro" id="IPR003709">
    <property type="entry name" value="VanY-like_core_dom"/>
</dbReference>
<feature type="region of interest" description="Disordered" evidence="1">
    <location>
        <begin position="33"/>
        <end position="114"/>
    </location>
</feature>
<feature type="signal peptide" evidence="2">
    <location>
        <begin position="1"/>
        <end position="38"/>
    </location>
</feature>
<feature type="compositionally biased region" description="Low complexity" evidence="1">
    <location>
        <begin position="46"/>
        <end position="74"/>
    </location>
</feature>
<dbReference type="Pfam" id="PF02557">
    <property type="entry name" value="VanY"/>
    <property type="match status" value="1"/>
</dbReference>
<dbReference type="EMBL" id="BJZR01000069">
    <property type="protein sequence ID" value="GEO92905.1"/>
    <property type="molecule type" value="Genomic_DNA"/>
</dbReference>
<keyword evidence="2" id="KW-0732">Signal</keyword>
<dbReference type="PROSITE" id="PS51257">
    <property type="entry name" value="PROKAR_LIPOPROTEIN"/>
    <property type="match status" value="1"/>
</dbReference>
<dbReference type="RefSeq" id="WP_058859337.1">
    <property type="nucleotide sequence ID" value="NZ_BJZR01000069.1"/>
</dbReference>
<dbReference type="AlphaFoldDB" id="A0A0U3GC22"/>
<reference evidence="5 7" key="2">
    <citation type="submission" date="2019-07" db="EMBL/GenBank/DDBJ databases">
        <title>Whole genome shotgun sequence of Kocuria flava NBRC 107626.</title>
        <authorList>
            <person name="Hosoyama A."/>
            <person name="Uohara A."/>
            <person name="Ohji S."/>
            <person name="Ichikawa N."/>
        </authorList>
    </citation>
    <scope>NUCLEOTIDE SEQUENCE [LARGE SCALE GENOMIC DNA]</scope>
    <source>
        <strain evidence="5 7">NBRC 107626</strain>
    </source>
</reference>
<dbReference type="SUPFAM" id="SSF55166">
    <property type="entry name" value="Hedgehog/DD-peptidase"/>
    <property type="match status" value="1"/>
</dbReference>
<proteinExistence type="predicted"/>
<feature type="compositionally biased region" description="Low complexity" evidence="1">
    <location>
        <begin position="83"/>
        <end position="102"/>
    </location>
</feature>
<dbReference type="OrthoDB" id="9792074at2"/>
<dbReference type="Proteomes" id="UP000321155">
    <property type="component" value="Unassembled WGS sequence"/>
</dbReference>
<dbReference type="InterPro" id="IPR052179">
    <property type="entry name" value="DD-CPase-like"/>
</dbReference>
<dbReference type="STRING" id="446860.AS188_13870"/>
<sequence length="299" mass="30366">MRAPSPAPRPRLPRRRPARPRLLAAGLLAAVLTGCGDAGPGPAPSAPASSAPGPAAASPGGPRSSGVPGTAAASPGGGDAGDARGPAADSPVDEGPGADPGAAAPPPELDDPASPAVVVNKRRPLDPPRWAPAALEDVEGVRLRPEAARDARRLLAAARADGVRIVALSGYRSYDDQAAAYAGWVARQGRAAADTASARPGHSEHQTGLALDVGQGGGCDLQVCFADTPAAAWVAEHAAEHGFVVRYPFGEHPTTGYWYEPWHLRHLGAERAREYTSSGAATLEEFSGLGPAPDYGPGR</sequence>
<dbReference type="GO" id="GO:0006508">
    <property type="term" value="P:proteolysis"/>
    <property type="evidence" value="ECO:0007669"/>
    <property type="project" value="InterPro"/>
</dbReference>
<feature type="compositionally biased region" description="Pro residues" evidence="1">
    <location>
        <begin position="1"/>
        <end position="10"/>
    </location>
</feature>
<evidence type="ECO:0000313" key="7">
    <source>
        <dbReference type="Proteomes" id="UP000321155"/>
    </source>
</evidence>
<dbReference type="PANTHER" id="PTHR34385:SF1">
    <property type="entry name" value="PEPTIDOGLYCAN L-ALANYL-D-GLUTAMATE ENDOPEPTIDASE CWLK"/>
    <property type="match status" value="1"/>
</dbReference>
<feature type="domain" description="D-alanyl-D-alanine carboxypeptidase-like core" evidence="3">
    <location>
        <begin position="142"/>
        <end position="268"/>
    </location>
</feature>
<evidence type="ECO:0000313" key="6">
    <source>
        <dbReference type="Proteomes" id="UP000057181"/>
    </source>
</evidence>
<dbReference type="KEGG" id="kfv:AS188_13870"/>
<dbReference type="InterPro" id="IPR009045">
    <property type="entry name" value="Zn_M74/Hedgehog-like"/>
</dbReference>
<gene>
    <name evidence="4" type="ORF">AS188_13870</name>
    <name evidence="5" type="ORF">KFL01_22110</name>
</gene>
<evidence type="ECO:0000313" key="4">
    <source>
        <dbReference type="EMBL" id="ALU40651.1"/>
    </source>
</evidence>
<dbReference type="Proteomes" id="UP000057181">
    <property type="component" value="Chromosome"/>
</dbReference>
<feature type="chain" id="PRO_5043713744" description="D-alanyl-D-alanine carboxypeptidase-like core domain-containing protein" evidence="2">
    <location>
        <begin position="39"/>
        <end position="299"/>
    </location>
</feature>
<feature type="region of interest" description="Disordered" evidence="1">
    <location>
        <begin position="1"/>
        <end position="21"/>
    </location>
</feature>
<protein>
    <recommendedName>
        <fullName evidence="3">D-alanyl-D-alanine carboxypeptidase-like core domain-containing protein</fullName>
    </recommendedName>
</protein>
<evidence type="ECO:0000313" key="5">
    <source>
        <dbReference type="EMBL" id="GEO92905.1"/>
    </source>
</evidence>